<name>R9KXE6_9ACTN</name>
<dbReference type="SUPFAM" id="SSF50118">
    <property type="entry name" value="Cell growth inhibitor/plasmid maintenance toxic component"/>
    <property type="match status" value="1"/>
</dbReference>
<evidence type="ECO:0008006" key="3">
    <source>
        <dbReference type="Google" id="ProtNLM"/>
    </source>
</evidence>
<gene>
    <name evidence="1" type="ORF">C811_01483</name>
</gene>
<reference evidence="1 2" key="1">
    <citation type="submission" date="2013-04" db="EMBL/GenBank/DDBJ databases">
        <title>The Genome Sequence of Enterorhabdus caecimuris B7.</title>
        <authorList>
            <consortium name="The Broad Institute Genomics Platform"/>
            <consortium name="The Broad Institute Genome Sequencing Center for Infectious Disease"/>
            <person name="Earl A."/>
            <person name="Xavier R."/>
            <person name="Elson C."/>
            <person name="Duck W."/>
            <person name="Walker B."/>
            <person name="Young S."/>
            <person name="Zeng Q."/>
            <person name="Gargeya S."/>
            <person name="Fitzgerald M."/>
            <person name="Haas B."/>
            <person name="Abouelleil A."/>
            <person name="Allen A.W."/>
            <person name="Alvarado L."/>
            <person name="Arachchi H.M."/>
            <person name="Berlin A.M."/>
            <person name="Chapman S.B."/>
            <person name="Gainer-Dewar J."/>
            <person name="Goldberg J."/>
            <person name="Griggs A."/>
            <person name="Gujja S."/>
            <person name="Hansen M."/>
            <person name="Howarth C."/>
            <person name="Imamovic A."/>
            <person name="Ireland A."/>
            <person name="Larimer J."/>
            <person name="McCowan C."/>
            <person name="Murphy C."/>
            <person name="Pearson M."/>
            <person name="Poon T.W."/>
            <person name="Priest M."/>
            <person name="Roberts A."/>
            <person name="Saif S."/>
            <person name="Shea T."/>
            <person name="Sisk P."/>
            <person name="Sykes S."/>
            <person name="Wortman J."/>
            <person name="Nusbaum C."/>
            <person name="Birren B."/>
        </authorList>
    </citation>
    <scope>NUCLEOTIDE SEQUENCE [LARGE SCALE GENOMIC DNA]</scope>
    <source>
        <strain evidence="1 2">B7</strain>
    </source>
</reference>
<protein>
    <recommendedName>
        <fullName evidence="3">PemK-like protein</fullName>
    </recommendedName>
</protein>
<evidence type="ECO:0000313" key="2">
    <source>
        <dbReference type="Proteomes" id="UP000014204"/>
    </source>
</evidence>
<dbReference type="EMBL" id="ASSY01000008">
    <property type="protein sequence ID" value="EOS51065.1"/>
    <property type="molecule type" value="Genomic_DNA"/>
</dbReference>
<dbReference type="Proteomes" id="UP000014204">
    <property type="component" value="Unassembled WGS sequence"/>
</dbReference>
<dbReference type="AlphaFoldDB" id="R9KXE6"/>
<accession>R9KXE6</accession>
<dbReference type="Gene3D" id="2.30.30.110">
    <property type="match status" value="1"/>
</dbReference>
<evidence type="ECO:0000313" key="1">
    <source>
        <dbReference type="EMBL" id="EOS51065.1"/>
    </source>
</evidence>
<dbReference type="HOGENOM" id="CLU_121823_4_0_11"/>
<dbReference type="InterPro" id="IPR011067">
    <property type="entry name" value="Plasmid_toxin/cell-grow_inhib"/>
</dbReference>
<keyword evidence="2" id="KW-1185">Reference proteome</keyword>
<dbReference type="STRING" id="1235794.C811_01483"/>
<organism evidence="1 2">
    <name type="scientific">Adlercreutzia caecimuris B7</name>
    <dbReference type="NCBI Taxonomy" id="1235794"/>
    <lineage>
        <taxon>Bacteria</taxon>
        <taxon>Bacillati</taxon>
        <taxon>Actinomycetota</taxon>
        <taxon>Coriobacteriia</taxon>
        <taxon>Eggerthellales</taxon>
        <taxon>Eggerthellaceae</taxon>
        <taxon>Adlercreutzia</taxon>
    </lineage>
</organism>
<comment type="caution">
    <text evidence="1">The sequence shown here is derived from an EMBL/GenBank/DDBJ whole genome shotgun (WGS) entry which is preliminary data.</text>
</comment>
<sequence length="113" mass="12386">MPSCDPKPGEIWLAYVEFLDHPGIGKVRPVFVIDVESEMCIAIAAKVTSKDLSADGSGRCVPIIDWRECGLLKPSYLRIDQKLEVAFENLLRDEPLGTLSPVYLELVVGALSA</sequence>
<proteinExistence type="predicted"/>
<dbReference type="eggNOG" id="COG2337">
    <property type="taxonomic scope" value="Bacteria"/>
</dbReference>